<protein>
    <submittedName>
        <fullName evidence="1">Uncharacterized protein</fullName>
    </submittedName>
</protein>
<name>A0A1M5XJU3_9CLOT</name>
<dbReference type="RefSeq" id="WP_275299520.1">
    <property type="nucleotide sequence ID" value="NZ_FQXU01000005.1"/>
</dbReference>
<accession>A0A1M5XJU3</accession>
<gene>
    <name evidence="1" type="ORF">SAMN02745941_01468</name>
</gene>
<dbReference type="EMBL" id="FQXU01000005">
    <property type="protein sequence ID" value="SHI00016.1"/>
    <property type="molecule type" value="Genomic_DNA"/>
</dbReference>
<dbReference type="Proteomes" id="UP000184241">
    <property type="component" value="Unassembled WGS sequence"/>
</dbReference>
<proteinExistence type="predicted"/>
<evidence type="ECO:0000313" key="2">
    <source>
        <dbReference type="Proteomes" id="UP000184241"/>
    </source>
</evidence>
<organism evidence="1 2">
    <name type="scientific">Clostridium intestinale DSM 6191</name>
    <dbReference type="NCBI Taxonomy" id="1121320"/>
    <lineage>
        <taxon>Bacteria</taxon>
        <taxon>Bacillati</taxon>
        <taxon>Bacillota</taxon>
        <taxon>Clostridia</taxon>
        <taxon>Eubacteriales</taxon>
        <taxon>Clostridiaceae</taxon>
        <taxon>Clostridium</taxon>
    </lineage>
</organism>
<reference evidence="1 2" key="1">
    <citation type="submission" date="2016-11" db="EMBL/GenBank/DDBJ databases">
        <authorList>
            <person name="Jaros S."/>
            <person name="Januszkiewicz K."/>
            <person name="Wedrychowicz H."/>
        </authorList>
    </citation>
    <scope>NUCLEOTIDE SEQUENCE [LARGE SCALE GENOMIC DNA]</scope>
    <source>
        <strain evidence="1 2">DSM 6191</strain>
    </source>
</reference>
<dbReference type="AlphaFoldDB" id="A0A1M5XJU3"/>
<sequence>MIKIKHILETISLCIELMFFSKVTLNKDKSLFEEVENCGVKIR</sequence>
<evidence type="ECO:0000313" key="1">
    <source>
        <dbReference type="EMBL" id="SHI00016.1"/>
    </source>
</evidence>